<evidence type="ECO:0000313" key="6">
    <source>
        <dbReference type="EMBL" id="RZO20982.1"/>
    </source>
</evidence>
<dbReference type="GO" id="GO:0046872">
    <property type="term" value="F:metal ion binding"/>
    <property type="evidence" value="ECO:0007669"/>
    <property type="project" value="UniProtKB-KW"/>
</dbReference>
<dbReference type="AlphaFoldDB" id="A0A520MIC2"/>
<organism evidence="6 7">
    <name type="scientific">SAR92 clade bacterium</name>
    <dbReference type="NCBI Taxonomy" id="2315479"/>
    <lineage>
        <taxon>Bacteria</taxon>
        <taxon>Pseudomonadati</taxon>
        <taxon>Pseudomonadota</taxon>
        <taxon>Gammaproteobacteria</taxon>
        <taxon>Cellvibrionales</taxon>
        <taxon>Porticoccaceae</taxon>
        <taxon>SAR92 clade</taxon>
    </lineage>
</organism>
<evidence type="ECO:0000256" key="2">
    <source>
        <dbReference type="ARBA" id="ARBA00022723"/>
    </source>
</evidence>
<keyword evidence="6" id="KW-0223">Dioxygenase</keyword>
<sequence>MGANFFEITEKCIGSAPQFDNTQNWIYELDNPYLHGAYAPTSDEIVVNELEVIGELPDDLFGAYYRNGPNPVFKPKNSYHPFDGDGMVHAVYIRDGKASYRNSYIHTAALQYELSQREAIWPGVMGPFDFSLPDFPIKDTGNTDVVMFNGSLIPTWYNAGIPYQMNPLTLENQGVFDVKGRTRRNMSAHSHIDWKSGELIFMDYGDEVPFMTYGVANPDGTLRHEVDIELPGPRLPHDLGFTTNYTILHDLPFFHDMNVLRNHNMRVLNFHRDMPSRFGVIPRYGHGTDIRWFDCEPCFILHVSNCWEEGDWITMDGCRSTNPMPDATNEEGALSHMLAYMRLEANNYRWRFNLVTGEVREGDIDDLNTEFNKINQIYHGVKSKYAYHQRIPLLEEGGYTLRFNGLVKYNNETGQSVQWDYGDGVYGSETPFAPVKGANRESEEDHGYVMSLVTDSNTWKSELQIFNAQDITQGPIARVKIPHRVPTGFHAWWSRGEDLWK</sequence>
<comment type="cofactor">
    <cofactor evidence="5">
        <name>Fe(2+)</name>
        <dbReference type="ChEBI" id="CHEBI:29033"/>
    </cofactor>
    <text evidence="5">Binds 1 Fe(2+) ion per subunit.</text>
</comment>
<reference evidence="6 7" key="1">
    <citation type="submission" date="2019-02" db="EMBL/GenBank/DDBJ databases">
        <title>Prokaryotic population dynamics and viral predation in marine succession experiment using metagenomics: the confinement effect.</title>
        <authorList>
            <person name="Haro-Moreno J.M."/>
            <person name="Rodriguez-Valera F."/>
            <person name="Lopez-Perez M."/>
        </authorList>
    </citation>
    <scope>NUCLEOTIDE SEQUENCE [LARGE SCALE GENOMIC DNA]</scope>
    <source>
        <strain evidence="6">MED-G170</strain>
    </source>
</reference>
<dbReference type="EMBL" id="SHBP01000002">
    <property type="protein sequence ID" value="RZO20982.1"/>
    <property type="molecule type" value="Genomic_DNA"/>
</dbReference>
<keyword evidence="2 5" id="KW-0479">Metal-binding</keyword>
<keyword evidence="4 5" id="KW-0408">Iron</keyword>
<evidence type="ECO:0000313" key="7">
    <source>
        <dbReference type="Proteomes" id="UP000315889"/>
    </source>
</evidence>
<feature type="binding site" evidence="5">
    <location>
        <position position="490"/>
    </location>
    <ligand>
        <name>Fe cation</name>
        <dbReference type="ChEBI" id="CHEBI:24875"/>
        <note>catalytic</note>
    </ligand>
</feature>
<comment type="caution">
    <text evidence="6">The sequence shown here is derived from an EMBL/GenBank/DDBJ whole genome shotgun (WGS) entry which is preliminary data.</text>
</comment>
<accession>A0A520MIC2</accession>
<dbReference type="GO" id="GO:0010436">
    <property type="term" value="F:carotenoid dioxygenase activity"/>
    <property type="evidence" value="ECO:0007669"/>
    <property type="project" value="TreeGrafter"/>
</dbReference>
<evidence type="ECO:0000256" key="3">
    <source>
        <dbReference type="ARBA" id="ARBA00023002"/>
    </source>
</evidence>
<dbReference type="InterPro" id="IPR004294">
    <property type="entry name" value="Carotenoid_Oase"/>
</dbReference>
<gene>
    <name evidence="6" type="ORF">EVB03_01765</name>
</gene>
<dbReference type="PANTHER" id="PTHR10543:SF89">
    <property type="entry name" value="CAROTENOID 9,10(9',10')-CLEAVAGE DIOXYGENASE 1"/>
    <property type="match status" value="1"/>
</dbReference>
<comment type="similarity">
    <text evidence="1">Belongs to the carotenoid oxygenase family.</text>
</comment>
<feature type="binding site" evidence="5">
    <location>
        <position position="302"/>
    </location>
    <ligand>
        <name>Fe cation</name>
        <dbReference type="ChEBI" id="CHEBI:24875"/>
        <note>catalytic</note>
    </ligand>
</feature>
<feature type="binding site" evidence="5">
    <location>
        <position position="189"/>
    </location>
    <ligand>
        <name>Fe cation</name>
        <dbReference type="ChEBI" id="CHEBI:24875"/>
        <note>catalytic</note>
    </ligand>
</feature>
<dbReference type="Proteomes" id="UP000315889">
    <property type="component" value="Unassembled WGS sequence"/>
</dbReference>
<proteinExistence type="inferred from homology"/>
<dbReference type="PANTHER" id="PTHR10543">
    <property type="entry name" value="BETA-CAROTENE DIOXYGENASE"/>
    <property type="match status" value="1"/>
</dbReference>
<keyword evidence="3" id="KW-0560">Oxidoreductase</keyword>
<dbReference type="Pfam" id="PF03055">
    <property type="entry name" value="RPE65"/>
    <property type="match status" value="1"/>
</dbReference>
<evidence type="ECO:0000256" key="4">
    <source>
        <dbReference type="ARBA" id="ARBA00023004"/>
    </source>
</evidence>
<dbReference type="GO" id="GO:0016121">
    <property type="term" value="P:carotene catabolic process"/>
    <property type="evidence" value="ECO:0007669"/>
    <property type="project" value="TreeGrafter"/>
</dbReference>
<name>A0A520MIC2_9GAMM</name>
<protein>
    <submittedName>
        <fullName evidence="6">Dioxygenase</fullName>
    </submittedName>
</protein>
<feature type="binding site" evidence="5">
    <location>
        <position position="237"/>
    </location>
    <ligand>
        <name>Fe cation</name>
        <dbReference type="ChEBI" id="CHEBI:24875"/>
        <note>catalytic</note>
    </ligand>
</feature>
<evidence type="ECO:0000256" key="5">
    <source>
        <dbReference type="PIRSR" id="PIRSR604294-1"/>
    </source>
</evidence>
<evidence type="ECO:0000256" key="1">
    <source>
        <dbReference type="ARBA" id="ARBA00006787"/>
    </source>
</evidence>